<dbReference type="Proteomes" id="UP000246964">
    <property type="component" value="Unassembled WGS sequence"/>
</dbReference>
<dbReference type="EMBL" id="QGTT01000024">
    <property type="protein sequence ID" value="PWW07914.1"/>
    <property type="molecule type" value="Genomic_DNA"/>
</dbReference>
<dbReference type="Gene3D" id="2.180.10.10">
    <property type="entry name" value="RHS repeat-associated core"/>
    <property type="match status" value="1"/>
</dbReference>
<dbReference type="PANTHER" id="PTHR32305">
    <property type="match status" value="1"/>
</dbReference>
<evidence type="ECO:0000313" key="2">
    <source>
        <dbReference type="EMBL" id="PWW07914.1"/>
    </source>
</evidence>
<proteinExistence type="predicted"/>
<name>A0A317PXM3_9GAMM</name>
<organism evidence="2 3">
    <name type="scientific">Pseudidiomarina maritima</name>
    <dbReference type="NCBI Taxonomy" id="519453"/>
    <lineage>
        <taxon>Bacteria</taxon>
        <taxon>Pseudomonadati</taxon>
        <taxon>Pseudomonadota</taxon>
        <taxon>Gammaproteobacteria</taxon>
        <taxon>Alteromonadales</taxon>
        <taxon>Idiomarinaceae</taxon>
        <taxon>Pseudidiomarina</taxon>
    </lineage>
</organism>
<feature type="region of interest" description="Disordered" evidence="1">
    <location>
        <begin position="215"/>
        <end position="292"/>
    </location>
</feature>
<evidence type="ECO:0000256" key="1">
    <source>
        <dbReference type="SAM" id="MobiDB-lite"/>
    </source>
</evidence>
<gene>
    <name evidence="2" type="ORF">DET45_12419</name>
</gene>
<sequence length="442" mass="48556">ITRGGSQYSFTYGAQRERVKVVRDGVTTYEVDHAYEASPDGSWKVYLGAMAIISYSNDDGHRIRYHHKDRLGTSLTFSDENGQVVGRRHYDAFGKPRMIDGTLMEPGARPRLKNFADYAGISNIGITRRGFTDHLHLDDVELIHMNGRVYDYNLGRFLSVDPVIQSPGNSQSLNPYSYLMNNPLAGTDPTGYIGCGVSQMADSMCPHMIALENVTTDTSSKPRQNDSSNNTVGNGASDKVATAHGRGETSDLAPPAEAAGGQGDTSGKHGSAESSGLTGKIEKSELGKDEGSAQKTFDKAYEFFKDDASNMGEEVEFKDEYAISIRSVSDHNETYAPKLFKSFEEANEYAGESYGAGYEKVWVFGYHYGGKSTIYKPATFSRPGFTGVERAIATLAHESRHYNPANLGKARPHNSRLQQRAFALVSQQAVDRFRRQKGVGKQ</sequence>
<comment type="caution">
    <text evidence="2">The sequence shown here is derived from an EMBL/GenBank/DDBJ whole genome shotgun (WGS) entry which is preliminary data.</text>
</comment>
<reference evidence="2 3" key="1">
    <citation type="submission" date="2018-05" db="EMBL/GenBank/DDBJ databases">
        <title>Freshwater and sediment microbial communities from various areas in North America, analyzing microbe dynamics in response to fracking.</title>
        <authorList>
            <person name="Lamendella R."/>
        </authorList>
    </citation>
    <scope>NUCLEOTIDE SEQUENCE [LARGE SCALE GENOMIC DNA]</scope>
    <source>
        <strain evidence="2 3">125B1</strain>
    </source>
</reference>
<dbReference type="PANTHER" id="PTHR32305:SF15">
    <property type="entry name" value="PROTEIN RHSA-RELATED"/>
    <property type="match status" value="1"/>
</dbReference>
<dbReference type="InterPro" id="IPR050708">
    <property type="entry name" value="T6SS_VgrG/RHS"/>
</dbReference>
<accession>A0A317PXM3</accession>
<keyword evidence="3" id="KW-1185">Reference proteome</keyword>
<feature type="compositionally biased region" description="Polar residues" evidence="1">
    <location>
        <begin position="215"/>
        <end position="234"/>
    </location>
</feature>
<dbReference type="AlphaFoldDB" id="A0A317PXM3"/>
<dbReference type="RefSeq" id="WP_309136754.1">
    <property type="nucleotide sequence ID" value="NZ_QGTT01000024.1"/>
</dbReference>
<dbReference type="InterPro" id="IPR022385">
    <property type="entry name" value="Rhs_assc_core"/>
</dbReference>
<evidence type="ECO:0000313" key="3">
    <source>
        <dbReference type="Proteomes" id="UP000246964"/>
    </source>
</evidence>
<feature type="compositionally biased region" description="Basic and acidic residues" evidence="1">
    <location>
        <begin position="280"/>
        <end position="292"/>
    </location>
</feature>
<feature type="non-terminal residue" evidence="2">
    <location>
        <position position="1"/>
    </location>
</feature>
<dbReference type="NCBIfam" id="TIGR03696">
    <property type="entry name" value="Rhs_assc_core"/>
    <property type="match status" value="1"/>
</dbReference>
<protein>
    <submittedName>
        <fullName evidence="2">RHS repeat-associated protein</fullName>
    </submittedName>
</protein>